<evidence type="ECO:0000313" key="1">
    <source>
        <dbReference type="EMBL" id="CAD9506542.1"/>
    </source>
</evidence>
<proteinExistence type="predicted"/>
<protein>
    <submittedName>
        <fullName evidence="1">Uncharacterized protein</fullName>
    </submittedName>
</protein>
<accession>A0A7S2I1J1</accession>
<dbReference type="EMBL" id="HBGU01056133">
    <property type="protein sequence ID" value="CAD9506542.1"/>
    <property type="molecule type" value="Transcribed_RNA"/>
</dbReference>
<organism evidence="1">
    <name type="scientific">Haptolina brevifila</name>
    <dbReference type="NCBI Taxonomy" id="156173"/>
    <lineage>
        <taxon>Eukaryota</taxon>
        <taxon>Haptista</taxon>
        <taxon>Haptophyta</taxon>
        <taxon>Prymnesiophyceae</taxon>
        <taxon>Prymnesiales</taxon>
        <taxon>Prymnesiaceae</taxon>
        <taxon>Haptolina</taxon>
    </lineage>
</organism>
<name>A0A7S2I1J1_9EUKA</name>
<sequence length="112" mass="11740">MCLVRTRSQAIRCFVQTKASLAQSLGGPASLPRCAPCCRRADRTFAAAAVTLAALAITADAADAMAAAHGHAQQLAARLLPLPGPLRLPRYACAVPTFCMLLCSRGRAHLLL</sequence>
<dbReference type="AlphaFoldDB" id="A0A7S2I1J1"/>
<reference evidence="1" key="1">
    <citation type="submission" date="2021-01" db="EMBL/GenBank/DDBJ databases">
        <authorList>
            <person name="Corre E."/>
            <person name="Pelletier E."/>
            <person name="Niang G."/>
            <person name="Scheremetjew M."/>
            <person name="Finn R."/>
            <person name="Kale V."/>
            <person name="Holt S."/>
            <person name="Cochrane G."/>
            <person name="Meng A."/>
            <person name="Brown T."/>
            <person name="Cohen L."/>
        </authorList>
    </citation>
    <scope>NUCLEOTIDE SEQUENCE</scope>
    <source>
        <strain evidence="1">UTEX LB 985</strain>
    </source>
</reference>
<gene>
    <name evidence="1" type="ORF">CBRE1094_LOCUS30601</name>
</gene>